<evidence type="ECO:0000256" key="3">
    <source>
        <dbReference type="ARBA" id="ARBA00022475"/>
    </source>
</evidence>
<name>A0ABP3HF62_9ALTE</name>
<feature type="transmembrane region" description="Helical" evidence="7">
    <location>
        <begin position="629"/>
        <end position="649"/>
    </location>
</feature>
<feature type="transmembrane region" description="Helical" evidence="7">
    <location>
        <begin position="313"/>
        <end position="338"/>
    </location>
</feature>
<proteinExistence type="inferred from homology"/>
<keyword evidence="5 7" id="KW-1133">Transmembrane helix</keyword>
<evidence type="ECO:0000313" key="9">
    <source>
        <dbReference type="EMBL" id="GAA0368448.1"/>
    </source>
</evidence>
<evidence type="ECO:0000256" key="1">
    <source>
        <dbReference type="ARBA" id="ARBA00004651"/>
    </source>
</evidence>
<evidence type="ECO:0000259" key="8">
    <source>
        <dbReference type="PROSITE" id="PS50156"/>
    </source>
</evidence>
<dbReference type="RefSeq" id="WP_343846808.1">
    <property type="nucleotide sequence ID" value="NZ_BAAAEI010000023.1"/>
</dbReference>
<feature type="transmembrane region" description="Helical" evidence="7">
    <location>
        <begin position="600"/>
        <end position="622"/>
    </location>
</feature>
<feature type="transmembrane region" description="Helical" evidence="7">
    <location>
        <begin position="350"/>
        <end position="373"/>
    </location>
</feature>
<dbReference type="InterPro" id="IPR004869">
    <property type="entry name" value="MMPL_dom"/>
</dbReference>
<feature type="domain" description="SSD" evidence="8">
    <location>
        <begin position="247"/>
        <end position="372"/>
    </location>
</feature>
<dbReference type="EMBL" id="BAAAEI010000023">
    <property type="protein sequence ID" value="GAA0368448.1"/>
    <property type="molecule type" value="Genomic_DNA"/>
</dbReference>
<dbReference type="Gene3D" id="1.20.1640.10">
    <property type="entry name" value="Multidrug efflux transporter AcrB transmembrane domain"/>
    <property type="match status" value="2"/>
</dbReference>
<protein>
    <submittedName>
        <fullName evidence="9">MMPL family transporter</fullName>
    </submittedName>
</protein>
<reference evidence="10" key="1">
    <citation type="journal article" date="2019" name="Int. J. Syst. Evol. Microbiol.">
        <title>The Global Catalogue of Microorganisms (GCM) 10K type strain sequencing project: providing services to taxonomists for standard genome sequencing and annotation.</title>
        <authorList>
            <consortium name="The Broad Institute Genomics Platform"/>
            <consortium name="The Broad Institute Genome Sequencing Center for Infectious Disease"/>
            <person name="Wu L."/>
            <person name="Ma J."/>
        </authorList>
    </citation>
    <scope>NUCLEOTIDE SEQUENCE [LARGE SCALE GENOMIC DNA]</scope>
    <source>
        <strain evidence="10">JCM 13378</strain>
    </source>
</reference>
<keyword evidence="4 7" id="KW-0812">Transmembrane</keyword>
<evidence type="ECO:0000256" key="4">
    <source>
        <dbReference type="ARBA" id="ARBA00022692"/>
    </source>
</evidence>
<feature type="domain" description="SSD" evidence="8">
    <location>
        <begin position="659"/>
        <end position="754"/>
    </location>
</feature>
<feature type="transmembrane region" description="Helical" evidence="7">
    <location>
        <begin position="247"/>
        <end position="269"/>
    </location>
</feature>
<dbReference type="PANTHER" id="PTHR33406:SF6">
    <property type="entry name" value="MEMBRANE PROTEIN YDGH-RELATED"/>
    <property type="match status" value="1"/>
</dbReference>
<dbReference type="Pfam" id="PF03176">
    <property type="entry name" value="MMPL"/>
    <property type="match status" value="2"/>
</dbReference>
<evidence type="ECO:0000256" key="6">
    <source>
        <dbReference type="ARBA" id="ARBA00023136"/>
    </source>
</evidence>
<dbReference type="PANTHER" id="PTHR33406">
    <property type="entry name" value="MEMBRANE PROTEIN MJ1562-RELATED"/>
    <property type="match status" value="1"/>
</dbReference>
<organism evidence="9 10">
    <name type="scientific">Bowmanella denitrificans</name>
    <dbReference type="NCBI Taxonomy" id="366582"/>
    <lineage>
        <taxon>Bacteria</taxon>
        <taxon>Pseudomonadati</taxon>
        <taxon>Pseudomonadota</taxon>
        <taxon>Gammaproteobacteria</taxon>
        <taxon>Alteromonadales</taxon>
        <taxon>Alteromonadaceae</taxon>
        <taxon>Bowmanella</taxon>
    </lineage>
</organism>
<comment type="caution">
    <text evidence="9">The sequence shown here is derived from an EMBL/GenBank/DDBJ whole genome shotgun (WGS) entry which is preliminary data.</text>
</comment>
<feature type="transmembrane region" description="Helical" evidence="7">
    <location>
        <begin position="281"/>
        <end position="301"/>
    </location>
</feature>
<dbReference type="SUPFAM" id="SSF82866">
    <property type="entry name" value="Multidrug efflux transporter AcrB transmembrane domain"/>
    <property type="match status" value="2"/>
</dbReference>
<accession>A0ABP3HF62</accession>
<feature type="transmembrane region" description="Helical" evidence="7">
    <location>
        <begin position="394"/>
        <end position="418"/>
    </location>
</feature>
<evidence type="ECO:0000256" key="2">
    <source>
        <dbReference type="ARBA" id="ARBA00010157"/>
    </source>
</evidence>
<sequence length="777" mass="85773">MRTIWLSTILLRPWLTLLVGMLLILAAGFGAKDLYFRGDYKVFFAPENPQMLDYEELQRIFTKSDSASIVVAPDSDDVFQPDTLLLVRELTDAAWQIPYSTRVDSIANFQHTSAEEDELLVEDLFLDPASMSPAQIRAAKAVALSEPNLLDKAISPKGHVTMLNITVQLPDADQTQAVQEISQQVLALTERMGQKYPGHSFYHTGVVFMNNAFASEAQHDAETLVPMMFVVIVLVLWLLLRSFTGTLSTVVVIITAIVATMGMAGWMGMFLSTATVNVPTLVMTLAVADCVHVISSMLYALRQGKDKADAIRYAMELNLMPIFITSVTTSIGFLTMNFSDVPILADLGNLTAIGVMLAFLFSVTLLPALLLLLPMRVSNKQKGKDGAMEAFGEWVINHYKSLLPLSVLLTLGAVAATLNNNINDEATKYFDRSTAFRQSTDFQQDNISGMSTMDFGLFFSEPSALNKPDNLQLVEDFTRWLRAQPEVDHVSSISDTFKRLNKNMHGDDDSYYQLPAERELAAQYLLLYEMSLPFGLDLNNQVNLDKSATRVMTTLKNLGSKEFTEFERHARDWMAEHAPQVTVTAGSPSLMFAHIGERNMASMIEGTVLALILISGLLVFALRSWRMGAISLLPNLLPAGIGFGIWGLYSGQINMGLSVVMSMALGIIVDDTVHFLSKYRHARGEGANAEQAVRYAFTSVGRALWITTLVLVMGFSVLAMSSFALNADMGMLTGIIILVALAVDFLFLPAFLMVFDKQKTNTEDNADDTDKKLQTAH</sequence>
<feature type="transmembrane region" description="Helical" evidence="7">
    <location>
        <begin position="703"/>
        <end position="725"/>
    </location>
</feature>
<dbReference type="Proteomes" id="UP001501757">
    <property type="component" value="Unassembled WGS sequence"/>
</dbReference>
<dbReference type="PROSITE" id="PS50156">
    <property type="entry name" value="SSD"/>
    <property type="match status" value="2"/>
</dbReference>
<feature type="transmembrane region" description="Helical" evidence="7">
    <location>
        <begin position="731"/>
        <end position="755"/>
    </location>
</feature>
<keyword evidence="10" id="KW-1185">Reference proteome</keyword>
<feature type="transmembrane region" description="Helical" evidence="7">
    <location>
        <begin position="655"/>
        <end position="673"/>
    </location>
</feature>
<feature type="transmembrane region" description="Helical" evidence="7">
    <location>
        <begin position="223"/>
        <end position="240"/>
    </location>
</feature>
<keyword evidence="3" id="KW-1003">Cell membrane</keyword>
<dbReference type="InterPro" id="IPR050545">
    <property type="entry name" value="Mycobact_MmpL"/>
</dbReference>
<evidence type="ECO:0000256" key="7">
    <source>
        <dbReference type="SAM" id="Phobius"/>
    </source>
</evidence>
<keyword evidence="6 7" id="KW-0472">Membrane</keyword>
<evidence type="ECO:0000256" key="5">
    <source>
        <dbReference type="ARBA" id="ARBA00022989"/>
    </source>
</evidence>
<evidence type="ECO:0000313" key="10">
    <source>
        <dbReference type="Proteomes" id="UP001501757"/>
    </source>
</evidence>
<gene>
    <name evidence="9" type="ORF">GCM10009092_35900</name>
</gene>
<dbReference type="InterPro" id="IPR000731">
    <property type="entry name" value="SSD"/>
</dbReference>
<comment type="subcellular location">
    <subcellularLocation>
        <location evidence="1">Cell membrane</location>
        <topology evidence="1">Multi-pass membrane protein</topology>
    </subcellularLocation>
</comment>
<comment type="similarity">
    <text evidence="2">Belongs to the resistance-nodulation-cell division (RND) (TC 2.A.6) family. MmpL subfamily.</text>
</comment>